<dbReference type="HOGENOM" id="CLU_013985_34_4_9"/>
<dbReference type="PANTHER" id="PTHR43877">
    <property type="entry name" value="AMINOALKYLPHOSPHONATE N-ACETYLTRANSFERASE-RELATED-RELATED"/>
    <property type="match status" value="1"/>
</dbReference>
<keyword evidence="1" id="KW-0808">Transferase</keyword>
<organism evidence="4 5">
    <name type="scientific">Streptococcus pyogenes serotype M3 (strain ATCC BAA-595 / MGAS315)</name>
    <dbReference type="NCBI Taxonomy" id="198466"/>
    <lineage>
        <taxon>Bacteria</taxon>
        <taxon>Bacillati</taxon>
        <taxon>Bacillota</taxon>
        <taxon>Bacilli</taxon>
        <taxon>Lactobacillales</taxon>
        <taxon>Streptococcaceae</taxon>
        <taxon>Streptococcus</taxon>
    </lineage>
</organism>
<keyword evidence="2" id="KW-0012">Acyltransferase</keyword>
<reference evidence="4 5" key="1">
    <citation type="journal article" date="2002" name="Proc. Natl. Acad. Sci. U.S.A.">
        <title>Genome sequence of a serotype M3 strain of group A Streptococcus: phage-encoded toxins, the high-virulence phenotype, and clone emergence.</title>
        <authorList>
            <person name="Beres S.B."/>
            <person name="Sylva G.L."/>
            <person name="Barbian K.D."/>
            <person name="Lei B."/>
            <person name="Hoff J.S."/>
            <person name="Mammarella N.D."/>
            <person name="Liu M.Y."/>
            <person name="Smoot J.C."/>
            <person name="Porcella S.F."/>
            <person name="Parkins L.D."/>
            <person name="Campbell D.S."/>
            <person name="Smith T.M."/>
            <person name="McCormick J.K."/>
            <person name="Leung D.Y."/>
            <person name="Schlievert P.M."/>
            <person name="Musser J.M."/>
        </authorList>
    </citation>
    <scope>NUCLEOTIDE SEQUENCE [LARGE SCALE GENOMIC DNA]</scope>
    <source>
        <strain evidence="5">ATCC BAA-595 / MGAS315</strain>
    </source>
</reference>
<protein>
    <recommendedName>
        <fullName evidence="3">N-acetyltransferase domain-containing protein</fullName>
    </recommendedName>
</protein>
<dbReference type="RefSeq" id="WP_011054489.1">
    <property type="nucleotide sequence ID" value="NC_004070.1"/>
</dbReference>
<sequence length="150" mass="17230">MLRPLSKTDCPMLQEINAKALGYLVSLDLLERQYERLIEDCHHYFLAYADKDTNQLLGYVHAERYETLYASDGLNLLGLAVLPAYQRRGIGSALLMALESQARQEGIAFIRLNSASHRKEAHAFYRNLDYADDKTQLRFIKNLQGDDNDF</sequence>
<dbReference type="AlphaFoldDB" id="A0A0H2UUD1"/>
<proteinExistence type="predicted"/>
<evidence type="ECO:0000256" key="2">
    <source>
        <dbReference type="ARBA" id="ARBA00023315"/>
    </source>
</evidence>
<evidence type="ECO:0000313" key="4">
    <source>
        <dbReference type="EMBL" id="AAM79409.1"/>
    </source>
</evidence>
<dbReference type="GO" id="GO:0016747">
    <property type="term" value="F:acyltransferase activity, transferring groups other than amino-acyl groups"/>
    <property type="evidence" value="ECO:0007669"/>
    <property type="project" value="InterPro"/>
</dbReference>
<dbReference type="InterPro" id="IPR016181">
    <property type="entry name" value="Acyl_CoA_acyltransferase"/>
</dbReference>
<dbReference type="Pfam" id="PF00583">
    <property type="entry name" value="Acetyltransf_1"/>
    <property type="match status" value="1"/>
</dbReference>
<gene>
    <name evidence="4" type="ordered locus">SpyM3_0802</name>
</gene>
<dbReference type="KEGG" id="spg:SpyM3_0802"/>
<name>A0A0H2UUD1_STRP3</name>
<dbReference type="InterPro" id="IPR050832">
    <property type="entry name" value="Bact_Acetyltransf"/>
</dbReference>
<dbReference type="SUPFAM" id="SSF55729">
    <property type="entry name" value="Acyl-CoA N-acyltransferases (Nat)"/>
    <property type="match status" value="1"/>
</dbReference>
<accession>A0A0H2UUD1</accession>
<dbReference type="PROSITE" id="PS51186">
    <property type="entry name" value="GNAT"/>
    <property type="match status" value="1"/>
</dbReference>
<dbReference type="Gene3D" id="3.40.630.30">
    <property type="match status" value="1"/>
</dbReference>
<dbReference type="InterPro" id="IPR000182">
    <property type="entry name" value="GNAT_dom"/>
</dbReference>
<evidence type="ECO:0000256" key="1">
    <source>
        <dbReference type="ARBA" id="ARBA00022679"/>
    </source>
</evidence>
<evidence type="ECO:0000259" key="3">
    <source>
        <dbReference type="PROSITE" id="PS51186"/>
    </source>
</evidence>
<dbReference type="CDD" id="cd04301">
    <property type="entry name" value="NAT_SF"/>
    <property type="match status" value="1"/>
</dbReference>
<feature type="domain" description="N-acetyltransferase" evidence="3">
    <location>
        <begin position="1"/>
        <end position="150"/>
    </location>
</feature>
<dbReference type="Proteomes" id="UP000000564">
    <property type="component" value="Chromosome"/>
</dbReference>
<evidence type="ECO:0000313" key="5">
    <source>
        <dbReference type="Proteomes" id="UP000000564"/>
    </source>
</evidence>
<dbReference type="EMBL" id="AE014074">
    <property type="protein sequence ID" value="AAM79409.1"/>
    <property type="molecule type" value="Genomic_DNA"/>
</dbReference>